<evidence type="ECO:0000256" key="1">
    <source>
        <dbReference type="SAM" id="MobiDB-lite"/>
    </source>
</evidence>
<protein>
    <submittedName>
        <fullName evidence="2">Uncharacterized protein</fullName>
    </submittedName>
</protein>
<reference evidence="2 3" key="1">
    <citation type="submission" date="2017-03" db="EMBL/GenBank/DDBJ databases">
        <title>WGS assembly of Porphyra umbilicalis.</title>
        <authorList>
            <person name="Brawley S.H."/>
            <person name="Blouin N.A."/>
            <person name="Ficko-Blean E."/>
            <person name="Wheeler G.L."/>
            <person name="Lohr M."/>
            <person name="Goodson H.V."/>
            <person name="Jenkins J.W."/>
            <person name="Blaby-Haas C.E."/>
            <person name="Helliwell K.E."/>
            <person name="Chan C."/>
            <person name="Marriage T."/>
            <person name="Bhattacharya D."/>
            <person name="Klein A.S."/>
            <person name="Badis Y."/>
            <person name="Brodie J."/>
            <person name="Cao Y."/>
            <person name="Collen J."/>
            <person name="Dittami S.M."/>
            <person name="Gachon C.M."/>
            <person name="Green B.R."/>
            <person name="Karpowicz S."/>
            <person name="Kim J.W."/>
            <person name="Kudahl U."/>
            <person name="Lin S."/>
            <person name="Michel G."/>
            <person name="Mittag M."/>
            <person name="Olson B.J."/>
            <person name="Pangilinan J."/>
            <person name="Peng Y."/>
            <person name="Qiu H."/>
            <person name="Shu S."/>
            <person name="Singer J.T."/>
            <person name="Smith A.G."/>
            <person name="Sprecher B.N."/>
            <person name="Wagner V."/>
            <person name="Wang W."/>
            <person name="Wang Z.-Y."/>
            <person name="Yan J."/>
            <person name="Yarish C."/>
            <person name="Zoeuner-Riek S."/>
            <person name="Zhuang Y."/>
            <person name="Zou Y."/>
            <person name="Lindquist E.A."/>
            <person name="Grimwood J."/>
            <person name="Barry K."/>
            <person name="Rokhsar D.S."/>
            <person name="Schmutz J."/>
            <person name="Stiller J.W."/>
            <person name="Grossman A.R."/>
            <person name="Prochnik S.E."/>
        </authorList>
    </citation>
    <scope>NUCLEOTIDE SEQUENCE [LARGE SCALE GENOMIC DNA]</scope>
    <source>
        <strain evidence="2">4086291</strain>
    </source>
</reference>
<keyword evidence="3" id="KW-1185">Reference proteome</keyword>
<sequence>MVNPPITLKGAPPQRGPRPRRRQGLFRVPPSGAPRRQQHRRPLPVHPLRARPRRRAAGARRAARPRAPHRRRLLVLGGGAVGAGRVRARGAAPGAPPRRRLPQRVCRLGASRLNSPVDAPLVLVAESQGGRSLPTRRAKPFTSLRGSRAAPRRRRRARASPCRCRCG</sequence>
<dbReference type="Proteomes" id="UP000218209">
    <property type="component" value="Unassembled WGS sequence"/>
</dbReference>
<feature type="region of interest" description="Disordered" evidence="1">
    <location>
        <begin position="1"/>
        <end position="78"/>
    </location>
</feature>
<evidence type="ECO:0000313" key="3">
    <source>
        <dbReference type="Proteomes" id="UP000218209"/>
    </source>
</evidence>
<feature type="compositionally biased region" description="Basic residues" evidence="1">
    <location>
        <begin position="36"/>
        <end position="73"/>
    </location>
</feature>
<accession>A0A1X6PFJ9</accession>
<organism evidence="2 3">
    <name type="scientific">Porphyra umbilicalis</name>
    <name type="common">Purple laver</name>
    <name type="synonym">Red alga</name>
    <dbReference type="NCBI Taxonomy" id="2786"/>
    <lineage>
        <taxon>Eukaryota</taxon>
        <taxon>Rhodophyta</taxon>
        <taxon>Bangiophyceae</taxon>
        <taxon>Bangiales</taxon>
        <taxon>Bangiaceae</taxon>
        <taxon>Porphyra</taxon>
    </lineage>
</organism>
<proteinExistence type="predicted"/>
<feature type="region of interest" description="Disordered" evidence="1">
    <location>
        <begin position="143"/>
        <end position="167"/>
    </location>
</feature>
<evidence type="ECO:0000313" key="2">
    <source>
        <dbReference type="EMBL" id="OSX79624.1"/>
    </source>
</evidence>
<dbReference type="EMBL" id="KV918788">
    <property type="protein sequence ID" value="OSX79624.1"/>
    <property type="molecule type" value="Genomic_DNA"/>
</dbReference>
<gene>
    <name evidence="2" type="ORF">BU14_0074s0054</name>
</gene>
<name>A0A1X6PFJ9_PORUM</name>
<dbReference type="AlphaFoldDB" id="A0A1X6PFJ9"/>